<name>A0A485LKB7_9STRA</name>
<evidence type="ECO:0000256" key="1">
    <source>
        <dbReference type="SAM" id="MobiDB-lite"/>
    </source>
</evidence>
<dbReference type="Proteomes" id="UP000332933">
    <property type="component" value="Unassembled WGS sequence"/>
</dbReference>
<keyword evidence="4" id="KW-1185">Reference proteome</keyword>
<evidence type="ECO:0000313" key="4">
    <source>
        <dbReference type="Proteomes" id="UP000332933"/>
    </source>
</evidence>
<reference evidence="2" key="2">
    <citation type="submission" date="2019-06" db="EMBL/GenBank/DDBJ databases">
        <title>Genomics analysis of Aphanomyces spp. identifies a new class of oomycete effector associated with host adaptation.</title>
        <authorList>
            <person name="Gaulin E."/>
        </authorList>
    </citation>
    <scope>NUCLEOTIDE SEQUENCE</scope>
    <source>
        <strain evidence="2">CBS 578.67</strain>
    </source>
</reference>
<dbReference type="EMBL" id="VJMH01007053">
    <property type="protein sequence ID" value="KAF0685729.1"/>
    <property type="molecule type" value="Genomic_DNA"/>
</dbReference>
<dbReference type="AlphaFoldDB" id="A0A485LKB7"/>
<evidence type="ECO:0000313" key="2">
    <source>
        <dbReference type="EMBL" id="KAF0685729.1"/>
    </source>
</evidence>
<evidence type="ECO:0000313" key="3">
    <source>
        <dbReference type="EMBL" id="VFT99090.1"/>
    </source>
</evidence>
<feature type="region of interest" description="Disordered" evidence="1">
    <location>
        <begin position="90"/>
        <end position="110"/>
    </location>
</feature>
<dbReference type="EMBL" id="CAADRA010007079">
    <property type="protein sequence ID" value="VFT99090.1"/>
    <property type="molecule type" value="Genomic_DNA"/>
</dbReference>
<proteinExistence type="predicted"/>
<dbReference type="OrthoDB" id="66095at2759"/>
<protein>
    <submittedName>
        <fullName evidence="3">Aste57867_22428 protein</fullName>
    </submittedName>
</protein>
<accession>A0A485LKB7</accession>
<gene>
    <name evidence="3" type="primary">Aste57867_22428</name>
    <name evidence="2" type="ORF">As57867_022358</name>
    <name evidence="3" type="ORF">ASTE57867_22428</name>
</gene>
<organism evidence="3 4">
    <name type="scientific">Aphanomyces stellatus</name>
    <dbReference type="NCBI Taxonomy" id="120398"/>
    <lineage>
        <taxon>Eukaryota</taxon>
        <taxon>Sar</taxon>
        <taxon>Stramenopiles</taxon>
        <taxon>Oomycota</taxon>
        <taxon>Saprolegniomycetes</taxon>
        <taxon>Saprolegniales</taxon>
        <taxon>Verrucalvaceae</taxon>
        <taxon>Aphanomyces</taxon>
    </lineage>
</organism>
<reference evidence="3 4" key="1">
    <citation type="submission" date="2019-03" db="EMBL/GenBank/DDBJ databases">
        <authorList>
            <person name="Gaulin E."/>
            <person name="Dumas B."/>
        </authorList>
    </citation>
    <scope>NUCLEOTIDE SEQUENCE [LARGE SCALE GENOMIC DNA]</scope>
    <source>
        <strain evidence="3">CBS 568.67</strain>
    </source>
</reference>
<sequence>MTVGPTTPIDVVVDVCLLSDMNLPCAIANKIVAMAGLSMGFVMTMEEKVPARCDGVSVTVPADVGHDALEFSSCVQMVIECTSAIQSSVATDHAQPDATRSTNDESDTGDVGFEIQDASGNVLLPRRHLHSFRPSWPFQTSRAIGDRDVLSCLVPGHRVVVYVGTRYAGFTTTVRIHLDCSVALKETVDTHHILRNFNAGNLTTSRLLQSRHISAHPSRSRYRLSDAALLLVDVLVKVLLPAVQSVQGTKLGIWLGLAIGCWNQPQSFYGHRIGATCLNM</sequence>